<feature type="domain" description="DUF4340" evidence="2">
    <location>
        <begin position="71"/>
        <end position="258"/>
    </location>
</feature>
<organism evidence="3 4">
    <name type="scientific">Synoicihabitans lomoniglobus</name>
    <dbReference type="NCBI Taxonomy" id="2909285"/>
    <lineage>
        <taxon>Bacteria</taxon>
        <taxon>Pseudomonadati</taxon>
        <taxon>Verrucomicrobiota</taxon>
        <taxon>Opitutia</taxon>
        <taxon>Opitutales</taxon>
        <taxon>Opitutaceae</taxon>
        <taxon>Synoicihabitans</taxon>
    </lineage>
</organism>
<dbReference type="Pfam" id="PF14238">
    <property type="entry name" value="DUF4340"/>
    <property type="match status" value="2"/>
</dbReference>
<reference evidence="3" key="1">
    <citation type="submission" date="2023-03" db="EMBL/GenBank/DDBJ databases">
        <title>Lomoglobus Profundus gen. nov., sp. nov., a novel member of the phylum Verrucomicrobia, isolated from deep-marine sediment of South China Sea.</title>
        <authorList>
            <person name="Ahmad T."/>
            <person name="Ishaq S.E."/>
            <person name="Wang F."/>
        </authorList>
    </citation>
    <scope>NUCLEOTIDE SEQUENCE</scope>
    <source>
        <strain evidence="3">LMO-M01</strain>
    </source>
</reference>
<proteinExistence type="predicted"/>
<accession>A0AAF0CM41</accession>
<dbReference type="KEGG" id="slom:PXH66_14725"/>
<evidence type="ECO:0000256" key="1">
    <source>
        <dbReference type="SAM" id="MobiDB-lite"/>
    </source>
</evidence>
<evidence type="ECO:0000259" key="2">
    <source>
        <dbReference type="Pfam" id="PF14238"/>
    </source>
</evidence>
<evidence type="ECO:0000313" key="4">
    <source>
        <dbReference type="Proteomes" id="UP001218638"/>
    </source>
</evidence>
<dbReference type="AlphaFoldDB" id="A0AAF0CM41"/>
<evidence type="ECO:0000313" key="3">
    <source>
        <dbReference type="EMBL" id="WED63588.1"/>
    </source>
</evidence>
<feature type="region of interest" description="Disordered" evidence="1">
    <location>
        <begin position="659"/>
        <end position="678"/>
    </location>
</feature>
<feature type="domain" description="DUF4340" evidence="2">
    <location>
        <begin position="398"/>
        <end position="507"/>
    </location>
</feature>
<dbReference type="Proteomes" id="UP001218638">
    <property type="component" value="Chromosome"/>
</dbReference>
<protein>
    <submittedName>
        <fullName evidence="3">DUF4340 domain-containing protein</fullName>
    </submittedName>
</protein>
<keyword evidence="4" id="KW-1185">Reference proteome</keyword>
<gene>
    <name evidence="3" type="ORF">PXH66_14725</name>
</gene>
<dbReference type="EMBL" id="CP119075">
    <property type="protein sequence ID" value="WED63588.1"/>
    <property type="molecule type" value="Genomic_DNA"/>
</dbReference>
<dbReference type="RefSeq" id="WP_330929796.1">
    <property type="nucleotide sequence ID" value="NZ_CP119075.1"/>
</dbReference>
<dbReference type="InterPro" id="IPR025641">
    <property type="entry name" value="DUF4340"/>
</dbReference>
<sequence>MRTKVTLVLVFLNVALFFFIFGFERKWRTDQIAQESRRRVLGAEAANIQFLEIAGPSLESPIRLQRTGDTWQVTSPYEWPANPFAVSRIVSELQFLEHETTYEVANLGITGLSLTDYGLAEPALRVSFSSAADPNADDAPAVTTLAIGNKTDIGNRLYVLSPEGDRVHVVSDSLAKSLALDLDELRSETCFTIPVFEVRSLNLQSAGPANVRVRLRLEGNRWSFESPIVARASKSATVEALNSLNGLTTHTFFGAPSRDPELLTTAGTATPSLRITLEGNNRRETLLLGNQVGPTAIPAGTATQPDIEFFARMENRDAVFTVVVPQKLANALSSAQRELRDDHVLDLEGRRINAVTLTAANGAEVILQKLEPTTETRPANTTGWQVVERDASGALRTQPADTEVVEGQLLRDLKELRARTFERDVPTDNDLETWGLSSPSRTISLAFEPEPGTTIAPLNSTLLIGTDQQGNNAYAKLQRQTFVYAVDRNILTKTPVDPLHYRQRLLRELPAGGRLVGIVLRDLSTSTTLFDHELRAGESWDDVFRNLPAARQAALRLLPHELTVLRAQRFFAGEFTDTVPVNGETRGWRFRLDAKLALTSDPGGQIVDSPLFLADRDGGDYQLVGAPEFNVIFEATQPLIDAVWALSYGERDPGVIEFTDPPLGTGDPETPAAVPATP</sequence>
<name>A0AAF0CM41_9BACT</name>